<feature type="modified residue" description="N6-(pyridoxal phosphate)lysine" evidence="8">
    <location>
        <position position="122"/>
    </location>
</feature>
<protein>
    <recommendedName>
        <fullName evidence="9">Cysteine synthase</fullName>
        <ecNumber evidence="9">2.5.1.47</ecNumber>
    </recommendedName>
</protein>
<evidence type="ECO:0000259" key="10">
    <source>
        <dbReference type="Pfam" id="PF00291"/>
    </source>
</evidence>
<dbReference type="EMBL" id="JAYMYQ010000004">
    <property type="protein sequence ID" value="KAK7337880.1"/>
    <property type="molecule type" value="Genomic_DNA"/>
</dbReference>
<dbReference type="GO" id="GO:0004124">
    <property type="term" value="F:cysteine synthase activity"/>
    <property type="evidence" value="ECO:0007669"/>
    <property type="project" value="UniProtKB-UniRule"/>
</dbReference>
<comment type="similarity">
    <text evidence="2 9">Belongs to the cysteine synthase/cystathionine beta-synthase family.</text>
</comment>
<keyword evidence="4 9" id="KW-0808">Transferase</keyword>
<dbReference type="NCBIfam" id="TIGR01136">
    <property type="entry name" value="cysKM"/>
    <property type="match status" value="1"/>
</dbReference>
<gene>
    <name evidence="11" type="ORF">VNO77_18468</name>
</gene>
<keyword evidence="6 9" id="KW-0198">Cysteine biosynthesis</keyword>
<comment type="catalytic activity">
    <reaction evidence="9">
        <text>O-acetyl-L-serine + hydrogen sulfide = L-cysteine + acetate</text>
        <dbReference type="Rhea" id="RHEA:14829"/>
        <dbReference type="ChEBI" id="CHEBI:29919"/>
        <dbReference type="ChEBI" id="CHEBI:30089"/>
        <dbReference type="ChEBI" id="CHEBI:35235"/>
        <dbReference type="ChEBI" id="CHEBI:58340"/>
        <dbReference type="EC" id="2.5.1.47"/>
    </reaction>
</comment>
<dbReference type="InterPro" id="IPR050214">
    <property type="entry name" value="Cys_Synth/Cystath_Beta-Synth"/>
</dbReference>
<dbReference type="FunFam" id="3.40.50.1100:FF:000130">
    <property type="entry name" value="Cysteine synthase"/>
    <property type="match status" value="1"/>
</dbReference>
<evidence type="ECO:0000313" key="11">
    <source>
        <dbReference type="EMBL" id="KAK7337880.1"/>
    </source>
</evidence>
<evidence type="ECO:0000256" key="5">
    <source>
        <dbReference type="ARBA" id="ARBA00022898"/>
    </source>
</evidence>
<proteinExistence type="inferred from homology"/>
<name>A0AAN9QHQ1_CANGL</name>
<dbReference type="FunFam" id="3.40.50.1100:FF:000006">
    <property type="entry name" value="Cysteine synthase"/>
    <property type="match status" value="1"/>
</dbReference>
<dbReference type="InterPro" id="IPR005856">
    <property type="entry name" value="Cys_synth"/>
</dbReference>
<reference evidence="11 12" key="1">
    <citation type="submission" date="2024-01" db="EMBL/GenBank/DDBJ databases">
        <title>The genomes of 5 underutilized Papilionoideae crops provide insights into root nodulation and disease resistanc.</title>
        <authorList>
            <person name="Jiang F."/>
        </authorList>
    </citation>
    <scope>NUCLEOTIDE SEQUENCE [LARGE SCALE GENOMIC DNA]</scope>
    <source>
        <strain evidence="11">LVBAO_FW01</strain>
        <tissue evidence="11">Leaves</tissue>
    </source>
</reference>
<dbReference type="AlphaFoldDB" id="A0AAN9QHQ1"/>
<dbReference type="EC" id="2.5.1.47" evidence="9"/>
<feature type="binding site" evidence="7">
    <location>
        <position position="345"/>
    </location>
    <ligand>
        <name>pyridoxal 5'-phosphate</name>
        <dbReference type="ChEBI" id="CHEBI:597326"/>
    </ligand>
</feature>
<dbReference type="NCBIfam" id="TIGR01139">
    <property type="entry name" value="cysK"/>
    <property type="match status" value="1"/>
</dbReference>
<evidence type="ECO:0000256" key="4">
    <source>
        <dbReference type="ARBA" id="ARBA00022679"/>
    </source>
</evidence>
<evidence type="ECO:0000256" key="7">
    <source>
        <dbReference type="PIRSR" id="PIRSR605856-50"/>
    </source>
</evidence>
<evidence type="ECO:0000256" key="8">
    <source>
        <dbReference type="PIRSR" id="PIRSR605856-51"/>
    </source>
</evidence>
<dbReference type="GO" id="GO:0006535">
    <property type="term" value="P:cysteine biosynthetic process from serine"/>
    <property type="evidence" value="ECO:0007669"/>
    <property type="project" value="UniProtKB-UniRule"/>
</dbReference>
<dbReference type="CDD" id="cd01561">
    <property type="entry name" value="CBS_like"/>
    <property type="match status" value="1"/>
</dbReference>
<accession>A0AAN9QHQ1</accession>
<keyword evidence="3 9" id="KW-0028">Amino-acid biosynthesis</keyword>
<evidence type="ECO:0000256" key="1">
    <source>
        <dbReference type="ARBA" id="ARBA00001933"/>
    </source>
</evidence>
<evidence type="ECO:0000256" key="6">
    <source>
        <dbReference type="ARBA" id="ARBA00023192"/>
    </source>
</evidence>
<dbReference type="InterPro" id="IPR001216">
    <property type="entry name" value="P-phosphate_BS"/>
</dbReference>
<organism evidence="11 12">
    <name type="scientific">Canavalia gladiata</name>
    <name type="common">Sword bean</name>
    <name type="synonym">Dolichos gladiatus</name>
    <dbReference type="NCBI Taxonomy" id="3824"/>
    <lineage>
        <taxon>Eukaryota</taxon>
        <taxon>Viridiplantae</taxon>
        <taxon>Streptophyta</taxon>
        <taxon>Embryophyta</taxon>
        <taxon>Tracheophyta</taxon>
        <taxon>Spermatophyta</taxon>
        <taxon>Magnoliopsida</taxon>
        <taxon>eudicotyledons</taxon>
        <taxon>Gunneridae</taxon>
        <taxon>Pentapetalae</taxon>
        <taxon>rosids</taxon>
        <taxon>fabids</taxon>
        <taxon>Fabales</taxon>
        <taxon>Fabaceae</taxon>
        <taxon>Papilionoideae</taxon>
        <taxon>50 kb inversion clade</taxon>
        <taxon>NPAAA clade</taxon>
        <taxon>indigoferoid/millettioid clade</taxon>
        <taxon>Phaseoleae</taxon>
        <taxon>Canavalia</taxon>
    </lineage>
</organism>
<dbReference type="PANTHER" id="PTHR10314">
    <property type="entry name" value="CYSTATHIONINE BETA-SYNTHASE"/>
    <property type="match status" value="1"/>
</dbReference>
<dbReference type="GO" id="GO:0050017">
    <property type="term" value="F:L-3-cyanoalanine synthase activity"/>
    <property type="evidence" value="ECO:0007669"/>
    <property type="project" value="UniProtKB-ARBA"/>
</dbReference>
<evidence type="ECO:0000256" key="3">
    <source>
        <dbReference type="ARBA" id="ARBA00022605"/>
    </source>
</evidence>
<dbReference type="InterPro" id="IPR036052">
    <property type="entry name" value="TrpB-like_PALP_sf"/>
</dbReference>
<feature type="binding site" evidence="7">
    <location>
        <begin position="257"/>
        <end position="261"/>
    </location>
    <ligand>
        <name>pyridoxal 5'-phosphate</name>
        <dbReference type="ChEBI" id="CHEBI:597326"/>
    </ligand>
</feature>
<dbReference type="Gene3D" id="3.40.50.1100">
    <property type="match status" value="2"/>
</dbReference>
<comment type="cofactor">
    <cofactor evidence="1 7 9">
        <name>pyridoxal 5'-phosphate</name>
        <dbReference type="ChEBI" id="CHEBI:597326"/>
    </cofactor>
</comment>
<dbReference type="GO" id="GO:0009836">
    <property type="term" value="P:fruit ripening, climacteric"/>
    <property type="evidence" value="ECO:0007669"/>
    <property type="project" value="UniProtKB-ARBA"/>
</dbReference>
<keyword evidence="12" id="KW-1185">Reference proteome</keyword>
<feature type="domain" description="Tryptophan synthase beta chain-like PALP" evidence="10">
    <location>
        <begin position="85"/>
        <end position="372"/>
    </location>
</feature>
<sequence>MHASAFIYRDVNSSPLFWASIPIDQRSDPNNETRSHSFSRRLPYKHSIFRFEASLFRGTHYSDKVVVNRALLKMAVEKSTIAKDVTELIGKTPLVYLNHVVDGCVAKIAAKLEMMEPCSSVKDRIGYSMIVDAEEQGLIKPGESVLIESTSGNTGIGLAFMAAAKGYKLIITMPSSMSLERRTILRAFGAELVLTDPAKGMKGAVQKAEEIRAKTPNSYMLQQFENPANPKIHYETTGPEIWKGSNGKVDGLVSGIGTGGTVTGAGKYLKEQNPDIKLYGVEPVESPVLSGGKPGPHKIQGIGAGFIPGVLDISLLDEVIQISSEEAIETAKLLALKEGLLVGISSGAAAAAAIKIARRPENAGKLIVVVFPSFGERYLSSVLFESVKREADSLVFEP</sequence>
<dbReference type="InterPro" id="IPR001926">
    <property type="entry name" value="TrpB-like_PALP"/>
</dbReference>
<evidence type="ECO:0000256" key="9">
    <source>
        <dbReference type="RuleBase" id="RU003985"/>
    </source>
</evidence>
<evidence type="ECO:0000313" key="12">
    <source>
        <dbReference type="Proteomes" id="UP001367508"/>
    </source>
</evidence>
<dbReference type="PROSITE" id="PS00901">
    <property type="entry name" value="CYS_SYNTHASE"/>
    <property type="match status" value="1"/>
</dbReference>
<feature type="binding site" evidence="7">
    <location>
        <position position="153"/>
    </location>
    <ligand>
        <name>pyridoxal 5'-phosphate</name>
        <dbReference type="ChEBI" id="CHEBI:597326"/>
    </ligand>
</feature>
<comment type="caution">
    <text evidence="11">The sequence shown here is derived from an EMBL/GenBank/DDBJ whole genome shotgun (WGS) entry which is preliminary data.</text>
</comment>
<dbReference type="SUPFAM" id="SSF53686">
    <property type="entry name" value="Tryptophan synthase beta subunit-like PLP-dependent enzymes"/>
    <property type="match status" value="1"/>
</dbReference>
<keyword evidence="5 7" id="KW-0663">Pyridoxal phosphate</keyword>
<dbReference type="Pfam" id="PF00291">
    <property type="entry name" value="PALP"/>
    <property type="match status" value="1"/>
</dbReference>
<dbReference type="InterPro" id="IPR005859">
    <property type="entry name" value="CysK"/>
</dbReference>
<dbReference type="Proteomes" id="UP001367508">
    <property type="component" value="Unassembled WGS sequence"/>
</dbReference>
<evidence type="ECO:0000256" key="2">
    <source>
        <dbReference type="ARBA" id="ARBA00007103"/>
    </source>
</evidence>